<dbReference type="PROSITE" id="PS50404">
    <property type="entry name" value="GST_NTER"/>
    <property type="match status" value="1"/>
</dbReference>
<proteinExistence type="predicted"/>
<organism evidence="3 4">
    <name type="scientific">Plesiocystis pacifica SIR-1</name>
    <dbReference type="NCBI Taxonomy" id="391625"/>
    <lineage>
        <taxon>Bacteria</taxon>
        <taxon>Pseudomonadati</taxon>
        <taxon>Myxococcota</taxon>
        <taxon>Polyangia</taxon>
        <taxon>Nannocystales</taxon>
        <taxon>Nannocystaceae</taxon>
        <taxon>Plesiocystis</taxon>
    </lineage>
</organism>
<dbReference type="GO" id="GO:0004364">
    <property type="term" value="F:glutathione transferase activity"/>
    <property type="evidence" value="ECO:0007669"/>
    <property type="project" value="TreeGrafter"/>
</dbReference>
<name>A6GA09_9BACT</name>
<accession>A6GA09</accession>
<gene>
    <name evidence="3" type="ORF">PPSIR1_26493</name>
</gene>
<dbReference type="InterPro" id="IPR004046">
    <property type="entry name" value="GST_C"/>
</dbReference>
<keyword evidence="4" id="KW-1185">Reference proteome</keyword>
<reference evidence="3 4" key="1">
    <citation type="submission" date="2007-06" db="EMBL/GenBank/DDBJ databases">
        <authorList>
            <person name="Shimkets L."/>
            <person name="Ferriera S."/>
            <person name="Johnson J."/>
            <person name="Kravitz S."/>
            <person name="Beeson K."/>
            <person name="Sutton G."/>
            <person name="Rogers Y.-H."/>
            <person name="Friedman R."/>
            <person name="Frazier M."/>
            <person name="Venter J.C."/>
        </authorList>
    </citation>
    <scope>NUCLEOTIDE SEQUENCE [LARGE SCALE GENOMIC DNA]</scope>
    <source>
        <strain evidence="3 4">SIR-1</strain>
    </source>
</reference>
<dbReference type="InterPro" id="IPR036249">
    <property type="entry name" value="Thioredoxin-like_sf"/>
</dbReference>
<dbReference type="GO" id="GO:0006749">
    <property type="term" value="P:glutathione metabolic process"/>
    <property type="evidence" value="ECO:0007669"/>
    <property type="project" value="TreeGrafter"/>
</dbReference>
<dbReference type="SUPFAM" id="SSF52833">
    <property type="entry name" value="Thioredoxin-like"/>
    <property type="match status" value="1"/>
</dbReference>
<dbReference type="SUPFAM" id="SSF47616">
    <property type="entry name" value="GST C-terminal domain-like"/>
    <property type="match status" value="1"/>
</dbReference>
<dbReference type="Gene3D" id="3.40.30.10">
    <property type="entry name" value="Glutaredoxin"/>
    <property type="match status" value="1"/>
</dbReference>
<dbReference type="InterPro" id="IPR036282">
    <property type="entry name" value="Glutathione-S-Trfase_C_sf"/>
</dbReference>
<dbReference type="PANTHER" id="PTHR11571:SF252">
    <property type="entry name" value="GLUTATHIONE S-TRANSFERASE"/>
    <property type="match status" value="1"/>
</dbReference>
<dbReference type="CDD" id="cd03039">
    <property type="entry name" value="GST_N_Sigma_like"/>
    <property type="match status" value="1"/>
</dbReference>
<evidence type="ECO:0000313" key="3">
    <source>
        <dbReference type="EMBL" id="EDM77334.1"/>
    </source>
</evidence>
<comment type="caution">
    <text evidence="3">The sequence shown here is derived from an EMBL/GenBank/DDBJ whole genome shotgun (WGS) entry which is preliminary data.</text>
</comment>
<dbReference type="InterPro" id="IPR004045">
    <property type="entry name" value="Glutathione_S-Trfase_N"/>
</dbReference>
<dbReference type="PANTHER" id="PTHR11571">
    <property type="entry name" value="GLUTATHIONE S-TRANSFERASE"/>
    <property type="match status" value="1"/>
</dbReference>
<dbReference type="SFLD" id="SFLDG01205">
    <property type="entry name" value="AMPS.1"/>
    <property type="match status" value="1"/>
</dbReference>
<evidence type="ECO:0000259" key="1">
    <source>
        <dbReference type="PROSITE" id="PS50404"/>
    </source>
</evidence>
<dbReference type="Proteomes" id="UP000005801">
    <property type="component" value="Unassembled WGS sequence"/>
</dbReference>
<dbReference type="AlphaFoldDB" id="A6GA09"/>
<evidence type="ECO:0000259" key="2">
    <source>
        <dbReference type="PROSITE" id="PS50405"/>
    </source>
</evidence>
<dbReference type="STRING" id="391625.PPSIR1_26493"/>
<dbReference type="Pfam" id="PF02798">
    <property type="entry name" value="GST_N"/>
    <property type="match status" value="1"/>
</dbReference>
<dbReference type="EMBL" id="ABCS01000048">
    <property type="protein sequence ID" value="EDM77334.1"/>
    <property type="molecule type" value="Genomic_DNA"/>
</dbReference>
<dbReference type="PROSITE" id="PS50405">
    <property type="entry name" value="GST_CTER"/>
    <property type="match status" value="1"/>
</dbReference>
<evidence type="ECO:0000313" key="4">
    <source>
        <dbReference type="Proteomes" id="UP000005801"/>
    </source>
</evidence>
<dbReference type="eggNOG" id="COG0625">
    <property type="taxonomic scope" value="Bacteria"/>
</dbReference>
<dbReference type="InterPro" id="IPR040079">
    <property type="entry name" value="Glutathione_S-Trfase"/>
</dbReference>
<dbReference type="InterPro" id="IPR010987">
    <property type="entry name" value="Glutathione-S-Trfase_C-like"/>
</dbReference>
<keyword evidence="3" id="KW-0808">Transferase</keyword>
<protein>
    <submittedName>
        <fullName evidence="3">Glutathione S-transferase-like protein</fullName>
    </submittedName>
</protein>
<dbReference type="InterPro" id="IPR050213">
    <property type="entry name" value="GST_superfamily"/>
</dbReference>
<feature type="domain" description="GST N-terminal" evidence="1">
    <location>
        <begin position="2"/>
        <end position="80"/>
    </location>
</feature>
<sequence>MPELELTYFDFPGGRGEAPRMALFIGEVPYTDTRVAFADWPAFKPKTPFGAMPLLAVDGQVFAQSCAVLRYVGKVAGLYPEDALQAAYCDETLDAIEEIGQKIAIATSSDADEKQRLREALAAGPLSDFLRNMGARLESRGGEWFADGRLTVADLRLSIWMSYLRAGKLDHVSPELADAVAPVLVAHHERVKAHPGVQAYHAQR</sequence>
<dbReference type="Pfam" id="PF14497">
    <property type="entry name" value="GST_C_3"/>
    <property type="match status" value="1"/>
</dbReference>
<dbReference type="RefSeq" id="WP_006973551.1">
    <property type="nucleotide sequence ID" value="NZ_ABCS01000048.1"/>
</dbReference>
<dbReference type="SFLD" id="SFLDG00363">
    <property type="entry name" value="AMPS_(cytGST):_Alpha-__Mu-__Pi"/>
    <property type="match status" value="1"/>
</dbReference>
<dbReference type="Gene3D" id="1.20.1050.10">
    <property type="match status" value="1"/>
</dbReference>
<dbReference type="OrthoDB" id="9797500at2"/>
<feature type="domain" description="GST C-terminal" evidence="2">
    <location>
        <begin position="82"/>
        <end position="204"/>
    </location>
</feature>
<dbReference type="SFLD" id="SFLDS00019">
    <property type="entry name" value="Glutathione_Transferase_(cytos"/>
    <property type="match status" value="1"/>
</dbReference>